<evidence type="ECO:0000313" key="2">
    <source>
        <dbReference type="Proteomes" id="UP000789524"/>
    </source>
</evidence>
<keyword evidence="2" id="KW-1185">Reference proteome</keyword>
<name>A0A8J2VU96_9NEOP</name>
<organism evidence="1 2">
    <name type="scientific">Danaus chrysippus</name>
    <name type="common">African queen</name>
    <dbReference type="NCBI Taxonomy" id="151541"/>
    <lineage>
        <taxon>Eukaryota</taxon>
        <taxon>Metazoa</taxon>
        <taxon>Ecdysozoa</taxon>
        <taxon>Arthropoda</taxon>
        <taxon>Hexapoda</taxon>
        <taxon>Insecta</taxon>
        <taxon>Pterygota</taxon>
        <taxon>Neoptera</taxon>
        <taxon>Endopterygota</taxon>
        <taxon>Lepidoptera</taxon>
        <taxon>Glossata</taxon>
        <taxon>Ditrysia</taxon>
        <taxon>Papilionoidea</taxon>
        <taxon>Nymphalidae</taxon>
        <taxon>Danainae</taxon>
        <taxon>Danaini</taxon>
        <taxon>Danaina</taxon>
        <taxon>Danaus</taxon>
        <taxon>Anosia</taxon>
    </lineage>
</organism>
<evidence type="ECO:0000313" key="1">
    <source>
        <dbReference type="EMBL" id="CAG9573791.1"/>
    </source>
</evidence>
<dbReference type="AlphaFoldDB" id="A0A8J2VU96"/>
<protein>
    <submittedName>
        <fullName evidence="1">(African queen) hypothetical protein</fullName>
    </submittedName>
</protein>
<accession>A0A8J2VU96</accession>
<comment type="caution">
    <text evidence="1">The sequence shown here is derived from an EMBL/GenBank/DDBJ whole genome shotgun (WGS) entry which is preliminary data.</text>
</comment>
<reference evidence="1" key="1">
    <citation type="submission" date="2021-09" db="EMBL/GenBank/DDBJ databases">
        <authorList>
            <person name="Martin H S."/>
        </authorList>
    </citation>
    <scope>NUCLEOTIDE SEQUENCE</scope>
</reference>
<dbReference type="EMBL" id="CAKASE010000071">
    <property type="protein sequence ID" value="CAG9573791.1"/>
    <property type="molecule type" value="Genomic_DNA"/>
</dbReference>
<dbReference type="Proteomes" id="UP000789524">
    <property type="component" value="Unassembled WGS sequence"/>
</dbReference>
<proteinExistence type="predicted"/>
<sequence>MATNGTGAVFFLGTRAHYQVLEQPSNYDAENGNTSTETIYQNRSVEELWPARSKDVQYDGNYNQEKVNWYTEDGGVKVEVRSDSCIKRRIKGRSTEALLSDDVTPAAAALNDVEDKTELKSKSRRVSVLSYLASLARRKRPTEQQYLQHMESVLNTCTYRESCRCLDCQVVQ</sequence>
<gene>
    <name evidence="1" type="ORF">DCHRY22_LOCUS10651</name>
</gene>
<dbReference type="OrthoDB" id="7425386at2759"/>